<dbReference type="Proteomes" id="UP000596660">
    <property type="component" value="Unplaced"/>
</dbReference>
<keyword evidence="2" id="KW-1185">Reference proteome</keyword>
<name>A0A803N7S5_CHEQI</name>
<organism evidence="1 2">
    <name type="scientific">Chenopodium quinoa</name>
    <name type="common">Quinoa</name>
    <dbReference type="NCBI Taxonomy" id="63459"/>
    <lineage>
        <taxon>Eukaryota</taxon>
        <taxon>Viridiplantae</taxon>
        <taxon>Streptophyta</taxon>
        <taxon>Embryophyta</taxon>
        <taxon>Tracheophyta</taxon>
        <taxon>Spermatophyta</taxon>
        <taxon>Magnoliopsida</taxon>
        <taxon>eudicotyledons</taxon>
        <taxon>Gunneridae</taxon>
        <taxon>Pentapetalae</taxon>
        <taxon>Caryophyllales</taxon>
        <taxon>Chenopodiaceae</taxon>
        <taxon>Chenopodioideae</taxon>
        <taxon>Atripliceae</taxon>
        <taxon>Chenopodium</taxon>
    </lineage>
</organism>
<evidence type="ECO:0000313" key="1">
    <source>
        <dbReference type="EnsemblPlants" id="AUR62041829-RA:cds"/>
    </source>
</evidence>
<reference evidence="1" key="2">
    <citation type="submission" date="2021-03" db="UniProtKB">
        <authorList>
            <consortium name="EnsemblPlants"/>
        </authorList>
    </citation>
    <scope>IDENTIFICATION</scope>
</reference>
<dbReference type="Gramene" id="AUR62041829-RA">
    <property type="protein sequence ID" value="AUR62041829-RA:cds"/>
    <property type="gene ID" value="AUR62041829"/>
</dbReference>
<dbReference type="EnsemblPlants" id="AUR62041829-RA">
    <property type="protein sequence ID" value="AUR62041829-RA:cds"/>
    <property type="gene ID" value="AUR62041829"/>
</dbReference>
<dbReference type="AlphaFoldDB" id="A0A803N7S5"/>
<sequence length="115" mass="12793">MECLSKADKVQKKKELRRNLHKLRNLVNSNTAVKVEEQGMNQFRLNVMSASEDGKNYLALIMGALEEKEISFKNANVSRCLGFEMEAVIEVTQAMDSSVLSEIVIQAIESNGGSN</sequence>
<evidence type="ECO:0000313" key="2">
    <source>
        <dbReference type="Proteomes" id="UP000596660"/>
    </source>
</evidence>
<reference evidence="1" key="1">
    <citation type="journal article" date="2017" name="Nature">
        <title>The genome of Chenopodium quinoa.</title>
        <authorList>
            <person name="Jarvis D.E."/>
            <person name="Ho Y.S."/>
            <person name="Lightfoot D.J."/>
            <person name="Schmoeckel S.M."/>
            <person name="Li B."/>
            <person name="Borm T.J.A."/>
            <person name="Ohyanagi H."/>
            <person name="Mineta K."/>
            <person name="Michell C.T."/>
            <person name="Saber N."/>
            <person name="Kharbatia N.M."/>
            <person name="Rupper R.R."/>
            <person name="Sharp A.R."/>
            <person name="Dally N."/>
            <person name="Boughton B.A."/>
            <person name="Woo Y.H."/>
            <person name="Gao G."/>
            <person name="Schijlen E.G.W.M."/>
            <person name="Guo X."/>
            <person name="Momin A.A."/>
            <person name="Negrao S."/>
            <person name="Al-Babili S."/>
            <person name="Gehring C."/>
            <person name="Roessner U."/>
            <person name="Jung C."/>
            <person name="Murphy K."/>
            <person name="Arold S.T."/>
            <person name="Gojobori T."/>
            <person name="van der Linden C.G."/>
            <person name="van Loo E.N."/>
            <person name="Jellen E.N."/>
            <person name="Maughan P.J."/>
            <person name="Tester M."/>
        </authorList>
    </citation>
    <scope>NUCLEOTIDE SEQUENCE [LARGE SCALE GENOMIC DNA]</scope>
    <source>
        <strain evidence="1">cv. PI 614886</strain>
    </source>
</reference>
<proteinExistence type="predicted"/>
<protein>
    <submittedName>
        <fullName evidence="1">Uncharacterized protein</fullName>
    </submittedName>
</protein>
<accession>A0A803N7S5</accession>